<dbReference type="CDD" id="cd00104">
    <property type="entry name" value="KAZAL_FS"/>
    <property type="match status" value="1"/>
</dbReference>
<keyword evidence="3" id="KW-0964">Secreted</keyword>
<evidence type="ECO:0000313" key="14">
    <source>
        <dbReference type="Proteomes" id="UP000005225"/>
    </source>
</evidence>
<dbReference type="OMA" id="YDAKAYK"/>
<dbReference type="GO" id="GO:0005576">
    <property type="term" value="C:extracellular region"/>
    <property type="evidence" value="ECO:0007669"/>
    <property type="project" value="UniProtKB-SubCell"/>
</dbReference>
<dbReference type="GO" id="GO:0042802">
    <property type="term" value="F:identical protein binding"/>
    <property type="evidence" value="ECO:0007669"/>
    <property type="project" value="Ensembl"/>
</dbReference>
<dbReference type="Ensembl" id="ENSOGAT00000024824.1">
    <property type="protein sequence ID" value="ENSOGAP00000016073.1"/>
    <property type="gene ID" value="ENSOGAG00000025277.1"/>
</dbReference>
<dbReference type="InterPro" id="IPR000867">
    <property type="entry name" value="IGFBP-like"/>
</dbReference>
<dbReference type="GO" id="GO:0004252">
    <property type="term" value="F:serine-type endopeptidase activity"/>
    <property type="evidence" value="ECO:0007669"/>
    <property type="project" value="InterPro"/>
</dbReference>
<keyword evidence="5 9" id="KW-0732">Signal</keyword>
<protein>
    <submittedName>
        <fullName evidence="13">HtrA serine peptidase 3</fullName>
    </submittedName>
</protein>
<evidence type="ECO:0000259" key="11">
    <source>
        <dbReference type="PROSITE" id="PS51323"/>
    </source>
</evidence>
<feature type="chain" id="PRO_5003545041" evidence="9">
    <location>
        <begin position="20"/>
        <end position="461"/>
    </location>
</feature>
<evidence type="ECO:0000256" key="6">
    <source>
        <dbReference type="ARBA" id="ARBA00022801"/>
    </source>
</evidence>
<dbReference type="eggNOG" id="ENOG502QT3F">
    <property type="taxonomic scope" value="Eukaryota"/>
</dbReference>
<organism evidence="13 14">
    <name type="scientific">Otolemur garnettii</name>
    <name type="common">Small-eared galago</name>
    <name type="synonym">Garnett's greater bushbaby</name>
    <dbReference type="NCBI Taxonomy" id="30611"/>
    <lineage>
        <taxon>Eukaryota</taxon>
        <taxon>Metazoa</taxon>
        <taxon>Chordata</taxon>
        <taxon>Craniata</taxon>
        <taxon>Vertebrata</taxon>
        <taxon>Euteleostomi</taxon>
        <taxon>Mammalia</taxon>
        <taxon>Eutheria</taxon>
        <taxon>Euarchontoglires</taxon>
        <taxon>Primates</taxon>
        <taxon>Strepsirrhini</taxon>
        <taxon>Lorisiformes</taxon>
        <taxon>Galagidae</taxon>
        <taxon>Otolemur</taxon>
    </lineage>
</organism>
<reference evidence="13" key="2">
    <citation type="submission" date="2025-08" db="UniProtKB">
        <authorList>
            <consortium name="Ensembl"/>
        </authorList>
    </citation>
    <scope>IDENTIFICATION</scope>
</reference>
<keyword evidence="7" id="KW-0720">Serine protease</keyword>
<feature type="domain" description="PDZ" evidence="10">
    <location>
        <begin position="392"/>
        <end position="434"/>
    </location>
</feature>
<dbReference type="SUPFAM" id="SSF57184">
    <property type="entry name" value="Growth factor receptor domain"/>
    <property type="match status" value="1"/>
</dbReference>
<dbReference type="Pfam" id="PF07648">
    <property type="entry name" value="Kazal_2"/>
    <property type="match status" value="1"/>
</dbReference>
<name>H0XIY3_OTOGA</name>
<dbReference type="SUPFAM" id="SSF100895">
    <property type="entry name" value="Kazal-type serine protease inhibitors"/>
    <property type="match status" value="1"/>
</dbReference>
<evidence type="ECO:0000256" key="7">
    <source>
        <dbReference type="ARBA" id="ARBA00022825"/>
    </source>
</evidence>
<dbReference type="Gene3D" id="2.30.42.10">
    <property type="match status" value="1"/>
</dbReference>
<dbReference type="STRING" id="30611.ENSOGAP00000016073"/>
<dbReference type="GO" id="GO:0006508">
    <property type="term" value="P:proteolysis"/>
    <property type="evidence" value="ECO:0007669"/>
    <property type="project" value="UniProtKB-KW"/>
</dbReference>
<evidence type="ECO:0000256" key="4">
    <source>
        <dbReference type="ARBA" id="ARBA00022670"/>
    </source>
</evidence>
<dbReference type="InterPro" id="IPR009003">
    <property type="entry name" value="Peptidase_S1_PA"/>
</dbReference>
<feature type="domain" description="Kazal-like" evidence="12">
    <location>
        <begin position="58"/>
        <end position="130"/>
    </location>
</feature>
<dbReference type="FunFam" id="2.40.10.120:FF:000002">
    <property type="entry name" value="HtrA serine peptidase 3"/>
    <property type="match status" value="1"/>
</dbReference>
<dbReference type="PROSITE" id="PS51465">
    <property type="entry name" value="KAZAL_2"/>
    <property type="match status" value="1"/>
</dbReference>
<comment type="similarity">
    <text evidence="2">Belongs to the peptidase S1C family.</text>
</comment>
<dbReference type="PANTHER" id="PTHR22939">
    <property type="entry name" value="SERINE PROTEASE FAMILY S1C HTRA-RELATED"/>
    <property type="match status" value="1"/>
</dbReference>
<dbReference type="GO" id="GO:0030514">
    <property type="term" value="P:negative regulation of BMP signaling pathway"/>
    <property type="evidence" value="ECO:0007669"/>
    <property type="project" value="Ensembl"/>
</dbReference>
<feature type="domain" description="IGFBP N-terminal" evidence="11">
    <location>
        <begin position="23"/>
        <end position="86"/>
    </location>
</feature>
<dbReference type="PROSITE" id="PS51323">
    <property type="entry name" value="IGFBP_N_2"/>
    <property type="match status" value="1"/>
</dbReference>
<dbReference type="SMART" id="SM00121">
    <property type="entry name" value="IB"/>
    <property type="match status" value="1"/>
</dbReference>
<dbReference type="InParanoid" id="H0XIY3"/>
<dbReference type="Gene3D" id="3.30.60.30">
    <property type="match status" value="1"/>
</dbReference>
<dbReference type="Proteomes" id="UP000005225">
    <property type="component" value="Unassembled WGS sequence"/>
</dbReference>
<dbReference type="SMART" id="SM00228">
    <property type="entry name" value="PDZ"/>
    <property type="match status" value="1"/>
</dbReference>
<dbReference type="Gene3D" id="4.10.40.20">
    <property type="match status" value="1"/>
</dbReference>
<gene>
    <name evidence="13" type="primary">HTRA3</name>
</gene>
<evidence type="ECO:0000256" key="8">
    <source>
        <dbReference type="ARBA" id="ARBA00023157"/>
    </source>
</evidence>
<keyword evidence="6" id="KW-0378">Hydrolase</keyword>
<proteinExistence type="inferred from homology"/>
<evidence type="ECO:0000259" key="12">
    <source>
        <dbReference type="PROSITE" id="PS51465"/>
    </source>
</evidence>
<evidence type="ECO:0000256" key="5">
    <source>
        <dbReference type="ARBA" id="ARBA00022729"/>
    </source>
</evidence>
<feature type="signal peptide" evidence="9">
    <location>
        <begin position="1"/>
        <end position="19"/>
    </location>
</feature>
<dbReference type="Pfam" id="PF13365">
    <property type="entry name" value="Trypsin_2"/>
    <property type="match status" value="1"/>
</dbReference>
<keyword evidence="14" id="KW-1185">Reference proteome</keyword>
<dbReference type="InterPro" id="IPR001940">
    <property type="entry name" value="Peptidase_S1C"/>
</dbReference>
<dbReference type="GeneTree" id="ENSGT00940000159570"/>
<dbReference type="InterPro" id="IPR009030">
    <property type="entry name" value="Growth_fac_rcpt_cys_sf"/>
</dbReference>
<dbReference type="Pfam" id="PF00219">
    <property type="entry name" value="IGFBP"/>
    <property type="match status" value="1"/>
</dbReference>
<evidence type="ECO:0000259" key="10">
    <source>
        <dbReference type="PROSITE" id="PS50106"/>
    </source>
</evidence>
<dbReference type="InterPro" id="IPR001478">
    <property type="entry name" value="PDZ"/>
</dbReference>
<evidence type="ECO:0000256" key="1">
    <source>
        <dbReference type="ARBA" id="ARBA00004613"/>
    </source>
</evidence>
<evidence type="ECO:0000313" key="13">
    <source>
        <dbReference type="Ensembl" id="ENSOGAP00000016073.1"/>
    </source>
</evidence>
<accession>H0XIY3</accession>
<evidence type="ECO:0000256" key="2">
    <source>
        <dbReference type="ARBA" id="ARBA00010541"/>
    </source>
</evidence>
<keyword evidence="8" id="KW-1015">Disulfide bond</keyword>
<dbReference type="HOGENOM" id="CLU_020120_6_2_1"/>
<dbReference type="Gene3D" id="2.40.10.120">
    <property type="match status" value="1"/>
</dbReference>
<dbReference type="SUPFAM" id="SSF50156">
    <property type="entry name" value="PDZ domain-like"/>
    <property type="match status" value="1"/>
</dbReference>
<dbReference type="SUPFAM" id="SSF50494">
    <property type="entry name" value="Trypsin-like serine proteases"/>
    <property type="match status" value="1"/>
</dbReference>
<dbReference type="SMART" id="SM00280">
    <property type="entry name" value="KAZAL"/>
    <property type="match status" value="1"/>
</dbReference>
<dbReference type="FunFam" id="4.10.40.20:FF:000004">
    <property type="entry name" value="HtrA serine peptidase 3"/>
    <property type="match status" value="1"/>
</dbReference>
<dbReference type="PANTHER" id="PTHR22939:SF14">
    <property type="entry name" value="SERINE PROTEASE HTRA3"/>
    <property type="match status" value="1"/>
</dbReference>
<comment type="subcellular location">
    <subcellularLocation>
        <location evidence="1">Secreted</location>
    </subcellularLocation>
</comment>
<dbReference type="FunCoup" id="H0XIY3">
    <property type="interactions" value="79"/>
</dbReference>
<reference evidence="14" key="1">
    <citation type="submission" date="2011-03" db="EMBL/GenBank/DDBJ databases">
        <title>Version 3 of the genome sequence of Otolemur garnettii (Bushbaby).</title>
        <authorList>
            <consortium name="The Broad Institute Genome Sequencing Platform"/>
            <person name="Di Palma F."/>
            <person name="Johnson J."/>
            <person name="Lander E.S."/>
            <person name="Lindblad-Toh K."/>
            <person name="Jaffe D.B."/>
            <person name="Gnerre S."/>
            <person name="MacCallum I."/>
            <person name="Przybylski D."/>
            <person name="Ribeiro F.J."/>
            <person name="Burton J.N."/>
            <person name="Walker B.J."/>
            <person name="Sharpe T."/>
            <person name="Hall G."/>
        </authorList>
    </citation>
    <scope>NUCLEOTIDE SEQUENCE [LARGE SCALE GENOMIC DNA]</scope>
</reference>
<dbReference type="InterPro" id="IPR002350">
    <property type="entry name" value="Kazal_dom"/>
</dbReference>
<dbReference type="CDD" id="cd06785">
    <property type="entry name" value="cpPDZ_HtrA-like"/>
    <property type="match status" value="1"/>
</dbReference>
<dbReference type="PRINTS" id="PR00834">
    <property type="entry name" value="PROTEASES2C"/>
</dbReference>
<keyword evidence="4" id="KW-0645">Protease</keyword>
<dbReference type="EMBL" id="AAQR03150753">
    <property type="status" value="NOT_ANNOTATED_CDS"/>
    <property type="molecule type" value="Genomic_DNA"/>
</dbReference>
<dbReference type="AlphaFoldDB" id="H0XIY3"/>
<dbReference type="GO" id="GO:0030512">
    <property type="term" value="P:negative regulation of transforming growth factor beta receptor signaling pathway"/>
    <property type="evidence" value="ECO:0007669"/>
    <property type="project" value="Ensembl"/>
</dbReference>
<evidence type="ECO:0000256" key="3">
    <source>
        <dbReference type="ARBA" id="ARBA00022525"/>
    </source>
</evidence>
<dbReference type="Pfam" id="PF13180">
    <property type="entry name" value="PDZ_2"/>
    <property type="match status" value="1"/>
</dbReference>
<sequence length="461" mass="49235">AAMQARALLLAALASLALARESPTAPCPARCDVSRCPSPRCPGGYVPDLCNCCLVCAASEGEPCGRPLDSPCGESLECVRGVCRCRLAHAVCGTDGHTYANVCALLAASRRALQLSGTPVRQLQKGACPSDRAELTSPRYKFNFIADVVEKIAPAVVHIELFLRHPLFGRNVPLSSGSGFIMSEAGLIVTNAHVVSSTNAVSGRQQLKVQLQNGDSYEATIKDIDKKSDIATIKIHPKTKLPVLLLGHSADLRPGEFVVAIGSPFALQNTVTTGIVSTAQRDGKELGLRNSDMDYIQTDAIINYGNSGGPLVNLDCEVIGINTLKVAAGISFAIPSDRIARFLTESQDKHSKVSKTPDWKKRFIGIRMRTITPSLVDELKASNPDFPAVSSGIYVQEVVPDSPSQSRGGIQDGDIIVKVNGRRLADSSELQEAVMTESPLLLEVRRGNDDLLFSIAPEVVV</sequence>
<evidence type="ECO:0000256" key="9">
    <source>
        <dbReference type="SAM" id="SignalP"/>
    </source>
</evidence>
<reference evidence="13" key="3">
    <citation type="submission" date="2025-09" db="UniProtKB">
        <authorList>
            <consortium name="Ensembl"/>
        </authorList>
    </citation>
    <scope>IDENTIFICATION</scope>
</reference>
<dbReference type="InterPro" id="IPR036034">
    <property type="entry name" value="PDZ_sf"/>
</dbReference>
<dbReference type="InterPro" id="IPR036058">
    <property type="entry name" value="Kazal_dom_sf"/>
</dbReference>
<dbReference type="PROSITE" id="PS50106">
    <property type="entry name" value="PDZ"/>
    <property type="match status" value="1"/>
</dbReference>
<dbReference type="EMBL" id="AAQR03150754">
    <property type="status" value="NOT_ANNOTATED_CDS"/>
    <property type="molecule type" value="Genomic_DNA"/>
</dbReference>